<reference evidence="1" key="1">
    <citation type="submission" date="2020-02" db="EMBL/GenBank/DDBJ databases">
        <authorList>
            <person name="Meier V. D."/>
        </authorList>
    </citation>
    <scope>NUCLEOTIDE SEQUENCE</scope>
    <source>
        <strain evidence="1">AVDCRST_MAG12</strain>
    </source>
</reference>
<name>A0A6J4RPL8_9ACTN</name>
<evidence type="ECO:0000313" key="1">
    <source>
        <dbReference type="EMBL" id="CAA9477850.1"/>
    </source>
</evidence>
<protein>
    <submittedName>
        <fullName evidence="1">Uncharacterized protein</fullName>
    </submittedName>
</protein>
<dbReference type="EMBL" id="CADCVK010000204">
    <property type="protein sequence ID" value="CAA9477850.1"/>
    <property type="molecule type" value="Genomic_DNA"/>
</dbReference>
<accession>A0A6J4RPL8</accession>
<proteinExistence type="predicted"/>
<organism evidence="1">
    <name type="scientific">uncultured Rubrobacteraceae bacterium</name>
    <dbReference type="NCBI Taxonomy" id="349277"/>
    <lineage>
        <taxon>Bacteria</taxon>
        <taxon>Bacillati</taxon>
        <taxon>Actinomycetota</taxon>
        <taxon>Rubrobacteria</taxon>
        <taxon>Rubrobacterales</taxon>
        <taxon>Rubrobacteraceae</taxon>
        <taxon>environmental samples</taxon>
    </lineage>
</organism>
<gene>
    <name evidence="1" type="ORF">AVDCRST_MAG12-1309</name>
</gene>
<sequence length="141" mass="15654">MEASVAEIHAYPPKPEGFEEPLFPTRESRRAVADHLLAAPWLSRASDVVRGSGGSARAAREPVELDGPAGRVGVSWSSGRRRCAKRRLVVRELARWREVSDWWDEGRSIDRSVHRVLLSCGSVVDLARERPGGWFLVGVVD</sequence>
<dbReference type="AlphaFoldDB" id="A0A6J4RPL8"/>